<gene>
    <name evidence="2" type="ORF">BGZ95_010968</name>
</gene>
<protein>
    <submittedName>
        <fullName evidence="2">Uncharacterized protein</fullName>
    </submittedName>
</protein>
<comment type="caution">
    <text evidence="2">The sequence shown here is derived from an EMBL/GenBank/DDBJ whole genome shotgun (WGS) entry which is preliminary data.</text>
</comment>
<accession>A0AAD4DCL0</accession>
<name>A0AAD4DCL0_9FUNG</name>
<organism evidence="2 3">
    <name type="scientific">Linnemannia exigua</name>
    <dbReference type="NCBI Taxonomy" id="604196"/>
    <lineage>
        <taxon>Eukaryota</taxon>
        <taxon>Fungi</taxon>
        <taxon>Fungi incertae sedis</taxon>
        <taxon>Mucoromycota</taxon>
        <taxon>Mortierellomycotina</taxon>
        <taxon>Mortierellomycetes</taxon>
        <taxon>Mortierellales</taxon>
        <taxon>Mortierellaceae</taxon>
        <taxon>Linnemannia</taxon>
    </lineage>
</organism>
<keyword evidence="3" id="KW-1185">Reference proteome</keyword>
<evidence type="ECO:0000256" key="1">
    <source>
        <dbReference type="SAM" id="MobiDB-lite"/>
    </source>
</evidence>
<evidence type="ECO:0000313" key="2">
    <source>
        <dbReference type="EMBL" id="KAG0273208.1"/>
    </source>
</evidence>
<feature type="region of interest" description="Disordered" evidence="1">
    <location>
        <begin position="297"/>
        <end position="404"/>
    </location>
</feature>
<dbReference type="EMBL" id="JAAAIL010000782">
    <property type="protein sequence ID" value="KAG0273208.1"/>
    <property type="molecule type" value="Genomic_DNA"/>
</dbReference>
<dbReference type="Proteomes" id="UP001194580">
    <property type="component" value="Unassembled WGS sequence"/>
</dbReference>
<feature type="compositionally biased region" description="Polar residues" evidence="1">
    <location>
        <begin position="392"/>
        <end position="401"/>
    </location>
</feature>
<proteinExistence type="predicted"/>
<sequence>MNKTATTTTAPMANPLVYNPLGTIEVIPTNLWKVNIKQPFPIEGPYYDLAGCLLKPTLKRESSNAPLDLDIELMSPVDSKTPLQVGMSVEAFAPPNEKSVLHSVQRVNVTLSDRNRVIKIKTVMMSDRWEAANSLCITFKFEPIQHVKPRYSWLWNSNMSKDVEDFILEHCPRFMTLVRVAGSSTNNGGEGASALSLTLDPQGLKHDDGHHAFPSPGCTTPTSTTDLPTPQMPMSAAHDKKQPIGQNADLIQSLEDRSDVSSHFSPANSFVDVQHPSFNAPMDDLLMTGFPQSKYSGGVSETDFSDDEGQFLTAPTRAQPSKKHMNRREKREAARKNNLSAEASGTTSPVDAKPSLTDLGQQYREMEFKQEQETKRWAQQKERERKPDSPGLKTSTVSPRLQQQQQHQQLGVASLFCNTTKNGHAFRPGREIWNWTDTIHPDICTFILRWLYLEEVPTCPPSADCGGGVFPFEASEILLTTFLNLNIPQLFQRYLTSQLQCIRQHNDLVSLWSEPALAQRGTLINRFFRPVLLETSYNNIPKIVRSQAFASNFRTTDPSGIIGDLLGRHHSTATRRY</sequence>
<evidence type="ECO:0000313" key="3">
    <source>
        <dbReference type="Proteomes" id="UP001194580"/>
    </source>
</evidence>
<feature type="compositionally biased region" description="Polar residues" evidence="1">
    <location>
        <begin position="337"/>
        <end position="349"/>
    </location>
</feature>
<dbReference type="AlphaFoldDB" id="A0AAD4DCL0"/>
<feature type="compositionally biased region" description="Basic and acidic residues" evidence="1">
    <location>
        <begin position="364"/>
        <end position="388"/>
    </location>
</feature>
<reference evidence="2" key="1">
    <citation type="journal article" date="2020" name="Fungal Divers.">
        <title>Resolving the Mortierellaceae phylogeny through synthesis of multi-gene phylogenetics and phylogenomics.</title>
        <authorList>
            <person name="Vandepol N."/>
            <person name="Liber J."/>
            <person name="Desiro A."/>
            <person name="Na H."/>
            <person name="Kennedy M."/>
            <person name="Barry K."/>
            <person name="Grigoriev I.V."/>
            <person name="Miller A.N."/>
            <person name="O'Donnell K."/>
            <person name="Stajich J.E."/>
            <person name="Bonito G."/>
        </authorList>
    </citation>
    <scope>NUCLEOTIDE SEQUENCE</scope>
    <source>
        <strain evidence="2">NRRL 28262</strain>
    </source>
</reference>